<dbReference type="InterPro" id="IPR000719">
    <property type="entry name" value="Prot_kinase_dom"/>
</dbReference>
<dbReference type="Gene3D" id="1.10.510.10">
    <property type="entry name" value="Transferase(Phosphotransferase) domain 1"/>
    <property type="match status" value="1"/>
</dbReference>
<dbReference type="OrthoDB" id="4062651at2759"/>
<dbReference type="PROSITE" id="PS50011">
    <property type="entry name" value="PROTEIN_KINASE_DOM"/>
    <property type="match status" value="1"/>
</dbReference>
<organism evidence="2 3">
    <name type="scientific">Hymenoscyphus albidus</name>
    <dbReference type="NCBI Taxonomy" id="595503"/>
    <lineage>
        <taxon>Eukaryota</taxon>
        <taxon>Fungi</taxon>
        <taxon>Dikarya</taxon>
        <taxon>Ascomycota</taxon>
        <taxon>Pezizomycotina</taxon>
        <taxon>Leotiomycetes</taxon>
        <taxon>Helotiales</taxon>
        <taxon>Helotiaceae</taxon>
        <taxon>Hymenoscyphus</taxon>
    </lineage>
</organism>
<proteinExistence type="predicted"/>
<name>A0A9N9LRM6_9HELO</name>
<evidence type="ECO:0000313" key="2">
    <source>
        <dbReference type="EMBL" id="CAG8976281.1"/>
    </source>
</evidence>
<dbReference type="SUPFAM" id="SSF56112">
    <property type="entry name" value="Protein kinase-like (PK-like)"/>
    <property type="match status" value="1"/>
</dbReference>
<evidence type="ECO:0000313" key="3">
    <source>
        <dbReference type="Proteomes" id="UP000701801"/>
    </source>
</evidence>
<evidence type="ECO:0000259" key="1">
    <source>
        <dbReference type="PROSITE" id="PS50011"/>
    </source>
</evidence>
<reference evidence="2" key="1">
    <citation type="submission" date="2021-07" db="EMBL/GenBank/DDBJ databases">
        <authorList>
            <person name="Durling M."/>
        </authorList>
    </citation>
    <scope>NUCLEOTIDE SEQUENCE</scope>
</reference>
<gene>
    <name evidence="2" type="ORF">HYALB_00011766</name>
</gene>
<protein>
    <recommendedName>
        <fullName evidence="1">Protein kinase domain-containing protein</fullName>
    </recommendedName>
</protein>
<dbReference type="AlphaFoldDB" id="A0A9N9LRM6"/>
<accession>A0A9N9LRM6</accession>
<keyword evidence="3" id="KW-1185">Reference proteome</keyword>
<dbReference type="EMBL" id="CAJVRM010000171">
    <property type="protein sequence ID" value="CAG8976281.1"/>
    <property type="molecule type" value="Genomic_DNA"/>
</dbReference>
<dbReference type="GO" id="GO:0004672">
    <property type="term" value="F:protein kinase activity"/>
    <property type="evidence" value="ECO:0007669"/>
    <property type="project" value="InterPro"/>
</dbReference>
<feature type="domain" description="Protein kinase" evidence="1">
    <location>
        <begin position="1"/>
        <end position="227"/>
    </location>
</feature>
<dbReference type="GO" id="GO:0005524">
    <property type="term" value="F:ATP binding"/>
    <property type="evidence" value="ECO:0007669"/>
    <property type="project" value="InterPro"/>
</dbReference>
<comment type="caution">
    <text evidence="2">The sequence shown here is derived from an EMBL/GenBank/DDBJ whole genome shotgun (WGS) entry which is preliminary data.</text>
</comment>
<dbReference type="InterPro" id="IPR011009">
    <property type="entry name" value="Kinase-like_dom_sf"/>
</dbReference>
<dbReference type="Proteomes" id="UP000701801">
    <property type="component" value="Unassembled WGS sequence"/>
</dbReference>
<sequence>MSQYLSELSTTPKRQFFSFMQRGNLFARLQQHQLREPDRPSGRLVKIVAKEPTELVEQWIMELSSAVAWFESLGYAHTDIRPENIIFDSDDHLRLTDFDNVEKIGTRASGCAPPWARCLGSEAGDGRGSFGENGARYESFTIGSLLYLMTRGHEPYDDAIFGPQVGEAKGRLLQLMLFPLLGTDALDNIIRKCWYGNYQRLEDLAEESKCLPGGSTRPRATPLDPELYKQTQEECRQLVASGFLKMKK</sequence>